<evidence type="ECO:0008006" key="3">
    <source>
        <dbReference type="Google" id="ProtNLM"/>
    </source>
</evidence>
<dbReference type="InterPro" id="IPR018531">
    <property type="entry name" value="DUF1993"/>
</dbReference>
<comment type="caution">
    <text evidence="1">The sequence shown here is derived from an EMBL/GenBank/DDBJ whole genome shotgun (WGS) entry which is preliminary data.</text>
</comment>
<reference evidence="1 2" key="1">
    <citation type="submission" date="2019-02" db="EMBL/GenBank/DDBJ databases">
        <title>Genomic Encyclopedia of Type Strains, Phase IV (KMG-IV): sequencing the most valuable type-strain genomes for metagenomic binning, comparative biology and taxonomic classification.</title>
        <authorList>
            <person name="Goeker M."/>
        </authorList>
    </citation>
    <scope>NUCLEOTIDE SEQUENCE [LARGE SCALE GENOMIC DNA]</scope>
    <source>
        <strain evidence="1 2">DSM 10617</strain>
    </source>
</reference>
<dbReference type="InterPro" id="IPR034660">
    <property type="entry name" value="DinB/YfiT-like"/>
</dbReference>
<name>A0A4Q7LQV0_9BURK</name>
<dbReference type="RefSeq" id="WP_130481064.1">
    <property type="nucleotide sequence ID" value="NZ_SGWV01000008.1"/>
</dbReference>
<dbReference type="PANTHER" id="PTHR36922">
    <property type="entry name" value="BLL2446 PROTEIN"/>
    <property type="match status" value="1"/>
</dbReference>
<evidence type="ECO:0000313" key="2">
    <source>
        <dbReference type="Proteomes" id="UP000293433"/>
    </source>
</evidence>
<dbReference type="AlphaFoldDB" id="A0A4Q7LQV0"/>
<dbReference type="OrthoDB" id="338237at2"/>
<dbReference type="Proteomes" id="UP000293433">
    <property type="component" value="Unassembled WGS sequence"/>
</dbReference>
<gene>
    <name evidence="1" type="ORF">EV685_1162</name>
</gene>
<accession>A0A4Q7LQV0</accession>
<sequence>MTITLTSAFLPVFKRALRNMDHFLDKAIANAAARKFSPDVLAQARLAPDMLPLTSQVRIACDAAKLAVARVGGLTAPKFEDNETTLAELKTRIASTLAFLESVPADALDGREDVEVTFPVGRDATRTLKGADYLRHWALANVMFHTTTTYALLRHNGVDLGKQDFLLGSDEAI</sequence>
<proteinExistence type="predicted"/>
<dbReference type="Pfam" id="PF09351">
    <property type="entry name" value="DUF1993"/>
    <property type="match status" value="1"/>
</dbReference>
<protein>
    <recommendedName>
        <fullName evidence="3">Damage-inducible protein DinB</fullName>
    </recommendedName>
</protein>
<evidence type="ECO:0000313" key="1">
    <source>
        <dbReference type="EMBL" id="RZS56613.1"/>
    </source>
</evidence>
<keyword evidence="2" id="KW-1185">Reference proteome</keyword>
<dbReference type="Gene3D" id="1.20.120.450">
    <property type="entry name" value="dinb family like domain"/>
    <property type="match status" value="1"/>
</dbReference>
<dbReference type="PANTHER" id="PTHR36922:SF1">
    <property type="entry name" value="DUF1993 DOMAIN-CONTAINING PROTEIN"/>
    <property type="match status" value="1"/>
</dbReference>
<dbReference type="SUPFAM" id="SSF109854">
    <property type="entry name" value="DinB/YfiT-like putative metalloenzymes"/>
    <property type="match status" value="1"/>
</dbReference>
<dbReference type="EMBL" id="SGWV01000008">
    <property type="protein sequence ID" value="RZS56613.1"/>
    <property type="molecule type" value="Genomic_DNA"/>
</dbReference>
<organism evidence="1 2">
    <name type="scientific">Sphaerotilus mobilis</name>
    <dbReference type="NCBI Taxonomy" id="47994"/>
    <lineage>
        <taxon>Bacteria</taxon>
        <taxon>Pseudomonadati</taxon>
        <taxon>Pseudomonadota</taxon>
        <taxon>Betaproteobacteria</taxon>
        <taxon>Burkholderiales</taxon>
        <taxon>Sphaerotilaceae</taxon>
        <taxon>Sphaerotilus</taxon>
    </lineage>
</organism>